<proteinExistence type="predicted"/>
<keyword evidence="2" id="KW-1185">Reference proteome</keyword>
<dbReference type="AlphaFoldDB" id="A0A0C2Z5P3"/>
<organism evidence="1 2">
    <name type="scientific">Scleroderma citrinum Foug A</name>
    <dbReference type="NCBI Taxonomy" id="1036808"/>
    <lineage>
        <taxon>Eukaryota</taxon>
        <taxon>Fungi</taxon>
        <taxon>Dikarya</taxon>
        <taxon>Basidiomycota</taxon>
        <taxon>Agaricomycotina</taxon>
        <taxon>Agaricomycetes</taxon>
        <taxon>Agaricomycetidae</taxon>
        <taxon>Boletales</taxon>
        <taxon>Sclerodermatineae</taxon>
        <taxon>Sclerodermataceae</taxon>
        <taxon>Scleroderma</taxon>
    </lineage>
</organism>
<protein>
    <submittedName>
        <fullName evidence="1">Uncharacterized protein</fullName>
    </submittedName>
</protein>
<dbReference type="EMBL" id="KN822102">
    <property type="protein sequence ID" value="KIM57303.1"/>
    <property type="molecule type" value="Genomic_DNA"/>
</dbReference>
<evidence type="ECO:0000313" key="2">
    <source>
        <dbReference type="Proteomes" id="UP000053989"/>
    </source>
</evidence>
<gene>
    <name evidence="1" type="ORF">SCLCIDRAFT_1219523</name>
</gene>
<dbReference type="InParanoid" id="A0A0C2Z5P3"/>
<reference evidence="2" key="2">
    <citation type="submission" date="2015-01" db="EMBL/GenBank/DDBJ databases">
        <title>Evolutionary Origins and Diversification of the Mycorrhizal Mutualists.</title>
        <authorList>
            <consortium name="DOE Joint Genome Institute"/>
            <consortium name="Mycorrhizal Genomics Consortium"/>
            <person name="Kohler A."/>
            <person name="Kuo A."/>
            <person name="Nagy L.G."/>
            <person name="Floudas D."/>
            <person name="Copeland A."/>
            <person name="Barry K.W."/>
            <person name="Cichocki N."/>
            <person name="Veneault-Fourrey C."/>
            <person name="LaButti K."/>
            <person name="Lindquist E.A."/>
            <person name="Lipzen A."/>
            <person name="Lundell T."/>
            <person name="Morin E."/>
            <person name="Murat C."/>
            <person name="Riley R."/>
            <person name="Ohm R."/>
            <person name="Sun H."/>
            <person name="Tunlid A."/>
            <person name="Henrissat B."/>
            <person name="Grigoriev I.V."/>
            <person name="Hibbett D.S."/>
            <person name="Martin F."/>
        </authorList>
    </citation>
    <scope>NUCLEOTIDE SEQUENCE [LARGE SCALE GENOMIC DNA]</scope>
    <source>
        <strain evidence="2">Foug A</strain>
    </source>
</reference>
<sequence length="167" mass="17795">MAAVKGSPTPMDQLPSYYGLLSAGQLNQEAHLAISCMTDALLFRATFVILACGRMEASISVFLSDASAVHHDSDPPKSTNHEFVDPFKDTTAHSDKAVTTVEGNARPGLFPPLAQSFEQGSTSLTASLRSMVQKAEGTVSRTYHLKGGLLRNGLLRGGAFSRANLQD</sequence>
<dbReference type="Proteomes" id="UP000053989">
    <property type="component" value="Unassembled WGS sequence"/>
</dbReference>
<dbReference type="HOGENOM" id="CLU_1595538_0_0_1"/>
<reference evidence="1 2" key="1">
    <citation type="submission" date="2014-04" db="EMBL/GenBank/DDBJ databases">
        <authorList>
            <consortium name="DOE Joint Genome Institute"/>
            <person name="Kuo A."/>
            <person name="Kohler A."/>
            <person name="Nagy L.G."/>
            <person name="Floudas D."/>
            <person name="Copeland A."/>
            <person name="Barry K.W."/>
            <person name="Cichocki N."/>
            <person name="Veneault-Fourrey C."/>
            <person name="LaButti K."/>
            <person name="Lindquist E.A."/>
            <person name="Lipzen A."/>
            <person name="Lundell T."/>
            <person name="Morin E."/>
            <person name="Murat C."/>
            <person name="Sun H."/>
            <person name="Tunlid A."/>
            <person name="Henrissat B."/>
            <person name="Grigoriev I.V."/>
            <person name="Hibbett D.S."/>
            <person name="Martin F."/>
            <person name="Nordberg H.P."/>
            <person name="Cantor M.N."/>
            <person name="Hua S.X."/>
        </authorList>
    </citation>
    <scope>NUCLEOTIDE SEQUENCE [LARGE SCALE GENOMIC DNA]</scope>
    <source>
        <strain evidence="1 2">Foug A</strain>
    </source>
</reference>
<evidence type="ECO:0000313" key="1">
    <source>
        <dbReference type="EMBL" id="KIM57303.1"/>
    </source>
</evidence>
<accession>A0A0C2Z5P3</accession>
<name>A0A0C2Z5P3_9AGAM</name>